<gene>
    <name evidence="7" type="ORF">GCM10007874_52290</name>
</gene>
<accession>A0ABQ6CVA1</accession>
<evidence type="ECO:0000313" key="8">
    <source>
        <dbReference type="Proteomes" id="UP001156882"/>
    </source>
</evidence>
<dbReference type="InterPro" id="IPR050399">
    <property type="entry name" value="HPr"/>
</dbReference>
<dbReference type="NCBIfam" id="TIGR01003">
    <property type="entry name" value="PTS_HPr_family"/>
    <property type="match status" value="1"/>
</dbReference>
<dbReference type="PANTHER" id="PTHR33705:SF1">
    <property type="entry name" value="PHOSPHOCARRIER PROTEIN HPR"/>
    <property type="match status" value="1"/>
</dbReference>
<feature type="domain" description="HPr" evidence="6">
    <location>
        <begin position="5"/>
        <end position="94"/>
    </location>
</feature>
<evidence type="ECO:0000256" key="4">
    <source>
        <dbReference type="ARBA" id="ARBA00022597"/>
    </source>
</evidence>
<evidence type="ECO:0000256" key="5">
    <source>
        <dbReference type="ARBA" id="ARBA00033055"/>
    </source>
</evidence>
<dbReference type="Gene3D" id="3.30.1340.10">
    <property type="entry name" value="HPr-like"/>
    <property type="match status" value="1"/>
</dbReference>
<sequence>MDDFTATSSTPLTNPIGLHARPSVKLTRLAKTFAAHVEVATAPNGPWVDAKSIVKVMAIKARKGAVLHFRATGHDARAALAALQELVALDFHEDRVGHSDDGA</sequence>
<dbReference type="Pfam" id="PF00381">
    <property type="entry name" value="PTS-HPr"/>
    <property type="match status" value="1"/>
</dbReference>
<proteinExistence type="predicted"/>
<keyword evidence="4" id="KW-0762">Sugar transport</keyword>
<dbReference type="PRINTS" id="PR00107">
    <property type="entry name" value="PHOSPHOCPHPR"/>
</dbReference>
<organism evidence="7 8">
    <name type="scientific">Labrys miyagiensis</name>
    <dbReference type="NCBI Taxonomy" id="346912"/>
    <lineage>
        <taxon>Bacteria</taxon>
        <taxon>Pseudomonadati</taxon>
        <taxon>Pseudomonadota</taxon>
        <taxon>Alphaproteobacteria</taxon>
        <taxon>Hyphomicrobiales</taxon>
        <taxon>Xanthobacteraceae</taxon>
        <taxon>Labrys</taxon>
    </lineage>
</organism>
<evidence type="ECO:0000256" key="3">
    <source>
        <dbReference type="ARBA" id="ARBA00022448"/>
    </source>
</evidence>
<reference evidence="8" key="1">
    <citation type="journal article" date="2019" name="Int. J. Syst. Evol. Microbiol.">
        <title>The Global Catalogue of Microorganisms (GCM) 10K type strain sequencing project: providing services to taxonomists for standard genome sequencing and annotation.</title>
        <authorList>
            <consortium name="The Broad Institute Genomics Platform"/>
            <consortium name="The Broad Institute Genome Sequencing Center for Infectious Disease"/>
            <person name="Wu L."/>
            <person name="Ma J."/>
        </authorList>
    </citation>
    <scope>NUCLEOTIDE SEQUENCE [LARGE SCALE GENOMIC DNA]</scope>
    <source>
        <strain evidence="8">NBRC 101365</strain>
    </source>
</reference>
<dbReference type="SUPFAM" id="SSF55594">
    <property type="entry name" value="HPr-like"/>
    <property type="match status" value="1"/>
</dbReference>
<dbReference type="InterPro" id="IPR000032">
    <property type="entry name" value="HPr-like"/>
</dbReference>
<evidence type="ECO:0000256" key="2">
    <source>
        <dbReference type="ARBA" id="ARBA00020422"/>
    </source>
</evidence>
<dbReference type="Proteomes" id="UP001156882">
    <property type="component" value="Unassembled WGS sequence"/>
</dbReference>
<protein>
    <recommendedName>
        <fullName evidence="2">Phosphocarrier protein HPr</fullName>
    </recommendedName>
    <alternativeName>
        <fullName evidence="5">Histidine-containing protein</fullName>
    </alternativeName>
</protein>
<dbReference type="CDD" id="cd00367">
    <property type="entry name" value="PTS-HPr_like"/>
    <property type="match status" value="1"/>
</dbReference>
<keyword evidence="3" id="KW-0813">Transport</keyword>
<evidence type="ECO:0000313" key="7">
    <source>
        <dbReference type="EMBL" id="GLS22212.1"/>
    </source>
</evidence>
<dbReference type="InterPro" id="IPR035895">
    <property type="entry name" value="HPr-like_sf"/>
</dbReference>
<dbReference type="PROSITE" id="PS51350">
    <property type="entry name" value="PTS_HPR_DOM"/>
    <property type="match status" value="1"/>
</dbReference>
<dbReference type="PROSITE" id="PS00369">
    <property type="entry name" value="PTS_HPR_HIS"/>
    <property type="match status" value="1"/>
</dbReference>
<dbReference type="EMBL" id="BSPC01000058">
    <property type="protein sequence ID" value="GLS22212.1"/>
    <property type="molecule type" value="Genomic_DNA"/>
</dbReference>
<dbReference type="RefSeq" id="WP_284315183.1">
    <property type="nucleotide sequence ID" value="NZ_BSPC01000058.1"/>
</dbReference>
<name>A0ABQ6CVA1_9HYPH</name>
<comment type="function">
    <text evidence="1">General (non sugar-specific) component of the phosphoenolpyruvate-dependent sugar phosphotransferase system (sugar PTS). This major carbohydrate active-transport system catalyzes the phosphorylation of incoming sugar substrates concomitantly with their translocation across the cell membrane. The phosphoryl group from phosphoenolpyruvate (PEP) is transferred to the phosphoryl carrier protein HPr by enzyme I. Phospho-HPr then transfers it to the PTS EIIA domain.</text>
</comment>
<evidence type="ECO:0000256" key="1">
    <source>
        <dbReference type="ARBA" id="ARBA00003681"/>
    </source>
</evidence>
<dbReference type="PANTHER" id="PTHR33705">
    <property type="entry name" value="PHOSPHOCARRIER PROTEIN HPR"/>
    <property type="match status" value="1"/>
</dbReference>
<evidence type="ECO:0000259" key="6">
    <source>
        <dbReference type="PROSITE" id="PS51350"/>
    </source>
</evidence>
<comment type="caution">
    <text evidence="7">The sequence shown here is derived from an EMBL/GenBank/DDBJ whole genome shotgun (WGS) entry which is preliminary data.</text>
</comment>
<keyword evidence="8" id="KW-1185">Reference proteome</keyword>
<dbReference type="InterPro" id="IPR001020">
    <property type="entry name" value="PTS_HPr_His_P_site"/>
</dbReference>